<dbReference type="GO" id="GO:0008720">
    <property type="term" value="F:D-lactate dehydrogenase (NAD+) activity"/>
    <property type="evidence" value="ECO:0007669"/>
    <property type="project" value="TreeGrafter"/>
</dbReference>
<gene>
    <name evidence="11" type="ORF">N8I77_005777</name>
</gene>
<dbReference type="PROSITE" id="PS51387">
    <property type="entry name" value="FAD_PCMH"/>
    <property type="match status" value="1"/>
</dbReference>
<dbReference type="Gene3D" id="3.30.70.2740">
    <property type="match status" value="1"/>
</dbReference>
<dbReference type="GO" id="GO:0004458">
    <property type="term" value="F:D-lactate dehydrogenase (cytochrome) activity"/>
    <property type="evidence" value="ECO:0007669"/>
    <property type="project" value="UniProtKB-EC"/>
</dbReference>
<evidence type="ECO:0000256" key="5">
    <source>
        <dbReference type="ARBA" id="ARBA00023002"/>
    </source>
</evidence>
<evidence type="ECO:0000256" key="1">
    <source>
        <dbReference type="ARBA" id="ARBA00001974"/>
    </source>
</evidence>
<evidence type="ECO:0000256" key="7">
    <source>
        <dbReference type="ARBA" id="ARBA00051436"/>
    </source>
</evidence>
<dbReference type="InterPro" id="IPR036318">
    <property type="entry name" value="FAD-bd_PCMH-like_sf"/>
</dbReference>
<dbReference type="PANTHER" id="PTHR11748">
    <property type="entry name" value="D-LACTATE DEHYDROGENASE"/>
    <property type="match status" value="1"/>
</dbReference>
<evidence type="ECO:0000313" key="11">
    <source>
        <dbReference type="EMBL" id="KAK2607070.1"/>
    </source>
</evidence>
<evidence type="ECO:0000256" key="2">
    <source>
        <dbReference type="ARBA" id="ARBA00008000"/>
    </source>
</evidence>
<evidence type="ECO:0000259" key="10">
    <source>
        <dbReference type="PROSITE" id="PS51387"/>
    </source>
</evidence>
<dbReference type="InterPro" id="IPR016171">
    <property type="entry name" value="Vanillyl_alc_oxidase_C-sub2"/>
</dbReference>
<dbReference type="SUPFAM" id="SSF56176">
    <property type="entry name" value="FAD-binding/transporter-associated domain-like"/>
    <property type="match status" value="1"/>
</dbReference>
<feature type="region of interest" description="Disordered" evidence="8">
    <location>
        <begin position="90"/>
        <end position="133"/>
    </location>
</feature>
<evidence type="ECO:0000256" key="3">
    <source>
        <dbReference type="ARBA" id="ARBA00022630"/>
    </source>
</evidence>
<accession>A0AAD9SFQ9</accession>
<keyword evidence="9" id="KW-0472">Membrane</keyword>
<dbReference type="FunFam" id="1.10.45.10:FF:000001">
    <property type="entry name" value="D-lactate dehydrogenase mitochondrial"/>
    <property type="match status" value="1"/>
</dbReference>
<dbReference type="InterPro" id="IPR016164">
    <property type="entry name" value="FAD-linked_Oxase-like_C"/>
</dbReference>
<dbReference type="FunFam" id="3.30.465.10:FF:000014">
    <property type="entry name" value="D-lactate dehydrogenase (Cytochrome), putative"/>
    <property type="match status" value="1"/>
</dbReference>
<evidence type="ECO:0000256" key="4">
    <source>
        <dbReference type="ARBA" id="ARBA00022827"/>
    </source>
</evidence>
<evidence type="ECO:0000313" key="12">
    <source>
        <dbReference type="Proteomes" id="UP001265746"/>
    </source>
</evidence>
<sequence length="648" mass="71570">MSTILHRHSPFFCFHTAEHPNDRHLEATRRRPDNEKMPRFCVDRAQRHIRVASIVRSSFCPAPGFSFTHLRAQQPAILCQQQWKSTTSKQRFSPIKEYKPHSVKSKDGGLPKAGRQPQALKQSDGAGPNRGDGRPRLPVPYYLALPATFIAVALVIIYFRNSNDDLLQSLYGTREEMLLAASEIAGIIGVDSVTYDEDVLDDHGHSEWSTSNTSVRAVAVVYPRTTEDVVAIAKICNARRVPMIPYGAGSSVEGNFSQPYSGICIDFTHMDQVIAFRPDDMDVTLQPGVNWMDLNMKIAESGLFFPMDPSPTATFGGMVSTNCSGTNAMRYGTMKDWVVNLTVVLPDGSVVKTRRRPRKTSAGYNFTSLFVGAEGTLGIVTEMTLKLAPIPADTSVAVISFPTISAAAKAATSLIRSGIPLAALEIMDDVQMQILNKQGSETVRKRKWEEKPTLFIKYSGTTDGIKSDVKRSTEIIRSVAGNVPFHFAKTKQDEHDLWSARKEALFTMVSNRSPGTEVWSTDVAVPLSRLAEIIDVSKQECGSLGIFASVIGHIGDGNFHVAMMYNPKDEQMKKRVSHVVHDMMRRALEMEGTVSGEHAIGIGKKECLLDELGEGTIGLMQTFKKSVDPKWVMNPGKVFDMPKGWKKG</sequence>
<evidence type="ECO:0000256" key="8">
    <source>
        <dbReference type="SAM" id="MobiDB-lite"/>
    </source>
</evidence>
<name>A0AAD9SFQ9_PHOAM</name>
<keyword evidence="5" id="KW-0560">Oxidoreductase</keyword>
<dbReference type="Gene3D" id="3.30.465.10">
    <property type="match status" value="1"/>
</dbReference>
<evidence type="ECO:0000256" key="6">
    <source>
        <dbReference type="ARBA" id="ARBA00038897"/>
    </source>
</evidence>
<dbReference type="GO" id="GO:0005739">
    <property type="term" value="C:mitochondrion"/>
    <property type="evidence" value="ECO:0007669"/>
    <property type="project" value="TreeGrafter"/>
</dbReference>
<comment type="catalytic activity">
    <reaction evidence="7">
        <text>(R)-lactate + 2 Fe(III)-[cytochrome c] = 2 Fe(II)-[cytochrome c] + pyruvate + 2 H(+)</text>
        <dbReference type="Rhea" id="RHEA:13521"/>
        <dbReference type="Rhea" id="RHEA-COMP:10350"/>
        <dbReference type="Rhea" id="RHEA-COMP:14399"/>
        <dbReference type="ChEBI" id="CHEBI:15361"/>
        <dbReference type="ChEBI" id="CHEBI:15378"/>
        <dbReference type="ChEBI" id="CHEBI:16004"/>
        <dbReference type="ChEBI" id="CHEBI:29033"/>
        <dbReference type="ChEBI" id="CHEBI:29034"/>
        <dbReference type="EC" id="1.1.2.4"/>
    </reaction>
</comment>
<reference evidence="11" key="1">
    <citation type="submission" date="2023-06" db="EMBL/GenBank/DDBJ databases">
        <authorList>
            <person name="Noh H."/>
        </authorList>
    </citation>
    <scope>NUCLEOTIDE SEQUENCE</scope>
    <source>
        <strain evidence="11">DUCC20226</strain>
    </source>
</reference>
<keyword evidence="9" id="KW-0812">Transmembrane</keyword>
<dbReference type="Pfam" id="PF02913">
    <property type="entry name" value="FAD-oxidase_C"/>
    <property type="match status" value="1"/>
</dbReference>
<keyword evidence="4" id="KW-0274">FAD</keyword>
<dbReference type="FunFam" id="3.30.70.2740:FF:000001">
    <property type="entry name" value="D-lactate dehydrogenase mitochondrial"/>
    <property type="match status" value="1"/>
</dbReference>
<comment type="similarity">
    <text evidence="2">Belongs to the FAD-binding oxidoreductase/transferase type 4 family.</text>
</comment>
<dbReference type="PANTHER" id="PTHR11748:SF83">
    <property type="entry name" value="DEHYDROGENASE (CYTOCHROME), PUTATIVE (AFU_ORTHOLOGUE AFUA_1G17520)-RELATED"/>
    <property type="match status" value="1"/>
</dbReference>
<feature type="transmembrane region" description="Helical" evidence="9">
    <location>
        <begin position="139"/>
        <end position="159"/>
    </location>
</feature>
<dbReference type="InterPro" id="IPR004113">
    <property type="entry name" value="FAD-bd_oxidored_4_C"/>
</dbReference>
<comment type="caution">
    <text evidence="11">The sequence shown here is derived from an EMBL/GenBank/DDBJ whole genome shotgun (WGS) entry which is preliminary data.</text>
</comment>
<dbReference type="EC" id="1.1.2.4" evidence="6"/>
<dbReference type="InterPro" id="IPR016169">
    <property type="entry name" value="FAD-bd_PCMH_sub2"/>
</dbReference>
<organism evidence="11 12">
    <name type="scientific">Phomopsis amygdali</name>
    <name type="common">Fusicoccum amygdali</name>
    <dbReference type="NCBI Taxonomy" id="1214568"/>
    <lineage>
        <taxon>Eukaryota</taxon>
        <taxon>Fungi</taxon>
        <taxon>Dikarya</taxon>
        <taxon>Ascomycota</taxon>
        <taxon>Pezizomycotina</taxon>
        <taxon>Sordariomycetes</taxon>
        <taxon>Sordariomycetidae</taxon>
        <taxon>Diaporthales</taxon>
        <taxon>Diaporthaceae</taxon>
        <taxon>Diaporthe</taxon>
    </lineage>
</organism>
<comment type="cofactor">
    <cofactor evidence="1">
        <name>FAD</name>
        <dbReference type="ChEBI" id="CHEBI:57692"/>
    </cofactor>
</comment>
<keyword evidence="12" id="KW-1185">Reference proteome</keyword>
<keyword evidence="9" id="KW-1133">Transmembrane helix</keyword>
<feature type="compositionally biased region" description="Basic and acidic residues" evidence="8">
    <location>
        <begin position="94"/>
        <end position="109"/>
    </location>
</feature>
<dbReference type="AlphaFoldDB" id="A0AAD9SFQ9"/>
<dbReference type="GO" id="GO:0071949">
    <property type="term" value="F:FAD binding"/>
    <property type="evidence" value="ECO:0007669"/>
    <property type="project" value="InterPro"/>
</dbReference>
<dbReference type="Pfam" id="PF01565">
    <property type="entry name" value="FAD_binding_4"/>
    <property type="match status" value="1"/>
</dbReference>
<feature type="domain" description="FAD-binding PCMH-type" evidence="10">
    <location>
        <begin position="213"/>
        <end position="390"/>
    </location>
</feature>
<keyword evidence="3" id="KW-0285">Flavoprotein</keyword>
<dbReference type="EMBL" id="JAUJFL010000003">
    <property type="protein sequence ID" value="KAK2607070.1"/>
    <property type="molecule type" value="Genomic_DNA"/>
</dbReference>
<dbReference type="InterPro" id="IPR006094">
    <property type="entry name" value="Oxid_FAD_bind_N"/>
</dbReference>
<dbReference type="SUPFAM" id="SSF55103">
    <property type="entry name" value="FAD-linked oxidases, C-terminal domain"/>
    <property type="match status" value="1"/>
</dbReference>
<protein>
    <recommendedName>
        <fullName evidence="6">D-lactate dehydrogenase (cytochrome)</fullName>
        <ecNumber evidence="6">1.1.2.4</ecNumber>
    </recommendedName>
</protein>
<proteinExistence type="inferred from homology"/>
<dbReference type="Gene3D" id="1.10.45.10">
    <property type="entry name" value="Vanillyl-alcohol Oxidase, Chain A, domain 4"/>
    <property type="match status" value="1"/>
</dbReference>
<dbReference type="InterPro" id="IPR016166">
    <property type="entry name" value="FAD-bd_PCMH"/>
</dbReference>
<evidence type="ECO:0000256" key="9">
    <source>
        <dbReference type="SAM" id="Phobius"/>
    </source>
</evidence>
<dbReference type="Proteomes" id="UP001265746">
    <property type="component" value="Unassembled WGS sequence"/>
</dbReference>
<dbReference type="GO" id="GO:1903457">
    <property type="term" value="P:lactate catabolic process"/>
    <property type="evidence" value="ECO:0007669"/>
    <property type="project" value="TreeGrafter"/>
</dbReference>